<keyword evidence="1" id="KW-1133">Transmembrane helix</keyword>
<accession>A0A5C4JWG1</accession>
<sequence length="135" mass="14255">MPKKIVLILGVFYIAAIGLSIVAGLGLSHVSAPEQRSGCYWQDALFLYVECGPDAALRLPKAIFYNFPLLPSIPLVLAMASLSRLGSAPFIGLLGALAAAAVAVLVYVPIIYALWVAGRRLAGAAGRAVKSFTRR</sequence>
<comment type="caution">
    <text evidence="2">The sequence shown here is derived from an EMBL/GenBank/DDBJ whole genome shotgun (WGS) entry which is preliminary data.</text>
</comment>
<dbReference type="EMBL" id="VCLB01000001">
    <property type="protein sequence ID" value="TNB49594.1"/>
    <property type="molecule type" value="Genomic_DNA"/>
</dbReference>
<dbReference type="AlphaFoldDB" id="A0A5C4JWG1"/>
<dbReference type="OrthoDB" id="8482272at2"/>
<evidence type="ECO:0000256" key="1">
    <source>
        <dbReference type="SAM" id="Phobius"/>
    </source>
</evidence>
<feature type="transmembrane region" description="Helical" evidence="1">
    <location>
        <begin position="88"/>
        <end position="117"/>
    </location>
</feature>
<gene>
    <name evidence="2" type="ORF">FF124_01130</name>
</gene>
<name>A0A5C4JWG1_9HYPH</name>
<proteinExistence type="predicted"/>
<reference evidence="2 3" key="1">
    <citation type="submission" date="2019-05" db="EMBL/GenBank/DDBJ databases">
        <authorList>
            <person name="Lee S.D."/>
        </authorList>
    </citation>
    <scope>NUCLEOTIDE SEQUENCE [LARGE SCALE GENOMIC DNA]</scope>
    <source>
        <strain evidence="2 3">GH2-6</strain>
    </source>
</reference>
<keyword evidence="1" id="KW-0812">Transmembrane</keyword>
<feature type="transmembrane region" description="Helical" evidence="1">
    <location>
        <begin position="63"/>
        <end position="82"/>
    </location>
</feature>
<keyword evidence="3" id="KW-1185">Reference proteome</keyword>
<organism evidence="2 3">
    <name type="scientific">Martelella lutilitoris</name>
    <dbReference type="NCBI Taxonomy" id="2583532"/>
    <lineage>
        <taxon>Bacteria</taxon>
        <taxon>Pseudomonadati</taxon>
        <taxon>Pseudomonadota</taxon>
        <taxon>Alphaproteobacteria</taxon>
        <taxon>Hyphomicrobiales</taxon>
        <taxon>Aurantimonadaceae</taxon>
        <taxon>Martelella</taxon>
    </lineage>
</organism>
<keyword evidence="1" id="KW-0472">Membrane</keyword>
<feature type="transmembrane region" description="Helical" evidence="1">
    <location>
        <begin position="6"/>
        <end position="27"/>
    </location>
</feature>
<reference evidence="2 3" key="2">
    <citation type="submission" date="2019-06" db="EMBL/GenBank/DDBJ databases">
        <title>Martelella lutilitoris sp. nov., isolated from a tidal mudflat.</title>
        <authorList>
            <person name="Kim Y.-J."/>
        </authorList>
    </citation>
    <scope>NUCLEOTIDE SEQUENCE [LARGE SCALE GENOMIC DNA]</scope>
    <source>
        <strain evidence="2 3">GH2-6</strain>
    </source>
</reference>
<dbReference type="Proteomes" id="UP000307874">
    <property type="component" value="Unassembled WGS sequence"/>
</dbReference>
<protein>
    <submittedName>
        <fullName evidence="2">Uncharacterized protein</fullName>
    </submittedName>
</protein>
<evidence type="ECO:0000313" key="2">
    <source>
        <dbReference type="EMBL" id="TNB49594.1"/>
    </source>
</evidence>
<dbReference type="RefSeq" id="WP_138746637.1">
    <property type="nucleotide sequence ID" value="NZ_VCLB01000001.1"/>
</dbReference>
<evidence type="ECO:0000313" key="3">
    <source>
        <dbReference type="Proteomes" id="UP000307874"/>
    </source>
</evidence>